<dbReference type="Gene3D" id="3.40.50.880">
    <property type="match status" value="1"/>
</dbReference>
<dbReference type="EMBL" id="BJFL01000002">
    <property type="protein sequence ID" value="GDY29011.1"/>
    <property type="molecule type" value="Genomic_DNA"/>
</dbReference>
<sequence length="98" mass="10587">MVHDFVAGFDTYTEKPGHSWPADVAFADVDPAEYVAAVIPGGRAPEHIRNNPDCQRIVRHFVEERRPLAHLCHAAQPAAPRRPLAEPSPASGGGADRA</sequence>
<dbReference type="PANTHER" id="PTHR42733">
    <property type="entry name" value="DJ-1 PROTEIN"/>
    <property type="match status" value="1"/>
</dbReference>
<dbReference type="AlphaFoldDB" id="A0A4D4IXR4"/>
<comment type="caution">
    <text evidence="4">The sequence shown here is derived from an EMBL/GenBank/DDBJ whole genome shotgun (WGS) entry which is preliminary data.</text>
</comment>
<evidence type="ECO:0000256" key="2">
    <source>
        <dbReference type="SAM" id="MobiDB-lite"/>
    </source>
</evidence>
<name>A0A4D4IXR4_9PSEU</name>
<protein>
    <recommendedName>
        <fullName evidence="3">DJ-1/PfpI domain-containing protein</fullName>
    </recommendedName>
</protein>
<dbReference type="InterPro" id="IPR006286">
    <property type="entry name" value="C56_PfpI-like"/>
</dbReference>
<evidence type="ECO:0000313" key="4">
    <source>
        <dbReference type="EMBL" id="GDY29011.1"/>
    </source>
</evidence>
<dbReference type="PANTHER" id="PTHR42733:SF2">
    <property type="entry name" value="DJ-1_THIJ_PFPI FAMILY PROTEIN"/>
    <property type="match status" value="1"/>
</dbReference>
<keyword evidence="5" id="KW-1185">Reference proteome</keyword>
<evidence type="ECO:0000256" key="1">
    <source>
        <dbReference type="ARBA" id="ARBA00008542"/>
    </source>
</evidence>
<comment type="similarity">
    <text evidence="1">Belongs to the peptidase C56 family.</text>
</comment>
<dbReference type="Proteomes" id="UP000298860">
    <property type="component" value="Unassembled WGS sequence"/>
</dbReference>
<accession>A0A4D4IXR4</accession>
<evidence type="ECO:0000313" key="5">
    <source>
        <dbReference type="Proteomes" id="UP000298860"/>
    </source>
</evidence>
<dbReference type="InterPro" id="IPR002818">
    <property type="entry name" value="DJ-1/PfpI"/>
</dbReference>
<proteinExistence type="inferred from homology"/>
<feature type="domain" description="DJ-1/PfpI" evidence="3">
    <location>
        <begin position="11"/>
        <end position="76"/>
    </location>
</feature>
<dbReference type="SUPFAM" id="SSF52317">
    <property type="entry name" value="Class I glutamine amidotransferase-like"/>
    <property type="match status" value="1"/>
</dbReference>
<dbReference type="Pfam" id="PF01965">
    <property type="entry name" value="DJ-1_PfpI"/>
    <property type="match status" value="1"/>
</dbReference>
<dbReference type="InterPro" id="IPR029062">
    <property type="entry name" value="Class_I_gatase-like"/>
</dbReference>
<feature type="region of interest" description="Disordered" evidence="2">
    <location>
        <begin position="74"/>
        <end position="98"/>
    </location>
</feature>
<feature type="compositionally biased region" description="Low complexity" evidence="2">
    <location>
        <begin position="74"/>
        <end position="90"/>
    </location>
</feature>
<organism evidence="4 5">
    <name type="scientific">Gandjariella thermophila</name>
    <dbReference type="NCBI Taxonomy" id="1931992"/>
    <lineage>
        <taxon>Bacteria</taxon>
        <taxon>Bacillati</taxon>
        <taxon>Actinomycetota</taxon>
        <taxon>Actinomycetes</taxon>
        <taxon>Pseudonocardiales</taxon>
        <taxon>Pseudonocardiaceae</taxon>
        <taxon>Gandjariella</taxon>
    </lineage>
</organism>
<evidence type="ECO:0000259" key="3">
    <source>
        <dbReference type="Pfam" id="PF01965"/>
    </source>
</evidence>
<reference evidence="5" key="1">
    <citation type="submission" date="2019-04" db="EMBL/GenBank/DDBJ databases">
        <title>Draft genome sequence of Pseudonocardiaceae bacterium SL3-2-4.</title>
        <authorList>
            <person name="Ningsih F."/>
            <person name="Yokota A."/>
            <person name="Sakai Y."/>
            <person name="Nanatani K."/>
            <person name="Yabe S."/>
            <person name="Oetari A."/>
            <person name="Sjamsuridzal W."/>
        </authorList>
    </citation>
    <scope>NUCLEOTIDE SEQUENCE [LARGE SCALE GENOMIC DNA]</scope>
    <source>
        <strain evidence="5">SL3-2-4</strain>
    </source>
</reference>
<gene>
    <name evidence="4" type="ORF">GTS_06440</name>
</gene>